<comment type="caution">
    <text evidence="2">The sequence shown here is derived from an EMBL/GenBank/DDBJ whole genome shotgun (WGS) entry which is preliminary data.</text>
</comment>
<dbReference type="STRING" id="366522.GCA_001548055_02201"/>
<dbReference type="PANTHER" id="PTHR10953">
    <property type="entry name" value="UBIQUITIN-ACTIVATING ENZYME E1"/>
    <property type="match status" value="1"/>
</dbReference>
<dbReference type="GO" id="GO:0004792">
    <property type="term" value="F:thiosulfate-cyanide sulfurtransferase activity"/>
    <property type="evidence" value="ECO:0007669"/>
    <property type="project" value="TreeGrafter"/>
</dbReference>
<evidence type="ECO:0000313" key="2">
    <source>
        <dbReference type="EMBL" id="DAB37334.1"/>
    </source>
</evidence>
<dbReference type="InterPro" id="IPR045886">
    <property type="entry name" value="ThiF/MoeB/HesA"/>
</dbReference>
<dbReference type="Proteomes" id="UP000231638">
    <property type="component" value="Unassembled WGS sequence"/>
</dbReference>
<reference evidence="2 3" key="1">
    <citation type="journal article" date="2017" name="Front. Microbiol.">
        <title>Comparative Genomic Analysis of the Class Epsilonproteobacteria and Proposed Reclassification to Epsilonbacteraeota (phyl. nov.).</title>
        <authorList>
            <person name="Waite D.W."/>
            <person name="Vanwonterghem I."/>
            <person name="Rinke C."/>
            <person name="Parks D.H."/>
            <person name="Zhang Y."/>
            <person name="Takai K."/>
            <person name="Sievert S.M."/>
            <person name="Simon J."/>
            <person name="Campbell B.J."/>
            <person name="Hanson T.E."/>
            <person name="Woyke T."/>
            <person name="Klotz M.G."/>
            <person name="Hugenholtz P."/>
        </authorList>
    </citation>
    <scope>NUCLEOTIDE SEQUENCE [LARGE SCALE GENOMIC DNA]</scope>
    <source>
        <strain evidence="2">UBA11420</strain>
    </source>
</reference>
<dbReference type="Gene3D" id="3.40.50.720">
    <property type="entry name" value="NAD(P)-binding Rossmann-like Domain"/>
    <property type="match status" value="1"/>
</dbReference>
<accession>A0A2D3WHY7</accession>
<dbReference type="PANTHER" id="PTHR10953:SF102">
    <property type="entry name" value="ADENYLYLTRANSFERASE AND SULFURTRANSFERASE MOCS3"/>
    <property type="match status" value="1"/>
</dbReference>
<dbReference type="GO" id="GO:0008641">
    <property type="term" value="F:ubiquitin-like modifier activating enzyme activity"/>
    <property type="evidence" value="ECO:0007669"/>
    <property type="project" value="InterPro"/>
</dbReference>
<dbReference type="AlphaFoldDB" id="A0A2D3WHY7"/>
<name>A0A2D3WHY7_9BACT</name>
<evidence type="ECO:0000259" key="1">
    <source>
        <dbReference type="Pfam" id="PF00899"/>
    </source>
</evidence>
<dbReference type="Pfam" id="PF00899">
    <property type="entry name" value="ThiF"/>
    <property type="match status" value="1"/>
</dbReference>
<dbReference type="GO" id="GO:0016779">
    <property type="term" value="F:nucleotidyltransferase activity"/>
    <property type="evidence" value="ECO:0007669"/>
    <property type="project" value="TreeGrafter"/>
</dbReference>
<dbReference type="GO" id="GO:0005737">
    <property type="term" value="C:cytoplasm"/>
    <property type="evidence" value="ECO:0007669"/>
    <property type="project" value="TreeGrafter"/>
</dbReference>
<dbReference type="InterPro" id="IPR000594">
    <property type="entry name" value="ThiF_NAD_FAD-bd"/>
</dbReference>
<dbReference type="EMBL" id="DLUG01000005">
    <property type="protein sequence ID" value="DAB37334.1"/>
    <property type="molecule type" value="Genomic_DNA"/>
</dbReference>
<protein>
    <submittedName>
        <fullName evidence="2">Thiamine biosynthesis protein ThiF</fullName>
    </submittedName>
</protein>
<feature type="domain" description="THIF-type NAD/FAD binding fold" evidence="1">
    <location>
        <begin position="6"/>
        <end position="209"/>
    </location>
</feature>
<dbReference type="SUPFAM" id="SSF69572">
    <property type="entry name" value="Activating enzymes of the ubiquitin-like proteins"/>
    <property type="match status" value="1"/>
</dbReference>
<evidence type="ECO:0000313" key="3">
    <source>
        <dbReference type="Proteomes" id="UP000231638"/>
    </source>
</evidence>
<sequence length="227" mass="25281">MTHYFHRQIQLWGEATQERLQRKKIVIIGCGGLGSSLAYALGSSGIGEIHLVDFDEVSVHNIHRQIAFKLGDEGKFKADVVKKSIEERCPFVKVTAHIGRLEDFTCKNITVDLIIDATDNLPSRAAIDAYAKSVNTPWLYGSVEAFNGQVCFFEQSSFKAFVISTKTPAGIAAPIVMHIASLQANLALRYLAGLSVKKDWLYYLYFNDEGELITQKFAMPKMQSSVN</sequence>
<organism evidence="2 3">
    <name type="scientific">Sulfurospirillum cavolei</name>
    <dbReference type="NCBI Taxonomy" id="366522"/>
    <lineage>
        <taxon>Bacteria</taxon>
        <taxon>Pseudomonadati</taxon>
        <taxon>Campylobacterota</taxon>
        <taxon>Epsilonproteobacteria</taxon>
        <taxon>Campylobacterales</taxon>
        <taxon>Sulfurospirillaceae</taxon>
        <taxon>Sulfurospirillum</taxon>
    </lineage>
</organism>
<proteinExistence type="predicted"/>
<gene>
    <name evidence="2" type="ORF">CFH80_00150</name>
</gene>
<dbReference type="InterPro" id="IPR035985">
    <property type="entry name" value="Ubiquitin-activating_enz"/>
</dbReference>